<keyword evidence="1" id="KW-1133">Transmembrane helix</keyword>
<evidence type="ECO:0008006" key="4">
    <source>
        <dbReference type="Google" id="ProtNLM"/>
    </source>
</evidence>
<name>A0ABP9S484_9ACTN</name>
<reference evidence="3" key="1">
    <citation type="journal article" date="2019" name="Int. J. Syst. Evol. Microbiol.">
        <title>The Global Catalogue of Microorganisms (GCM) 10K type strain sequencing project: providing services to taxonomists for standard genome sequencing and annotation.</title>
        <authorList>
            <consortium name="The Broad Institute Genomics Platform"/>
            <consortium name="The Broad Institute Genome Sequencing Center for Infectious Disease"/>
            <person name="Wu L."/>
            <person name="Ma J."/>
        </authorList>
    </citation>
    <scope>NUCLEOTIDE SEQUENCE [LARGE SCALE GENOMIC DNA]</scope>
    <source>
        <strain evidence="3">JCM 18304</strain>
    </source>
</reference>
<dbReference type="RefSeq" id="WP_345632923.1">
    <property type="nucleotide sequence ID" value="NZ_BAABJQ010000014.1"/>
</dbReference>
<organism evidence="2 3">
    <name type="scientific">Rugosimonospora acidiphila</name>
    <dbReference type="NCBI Taxonomy" id="556531"/>
    <lineage>
        <taxon>Bacteria</taxon>
        <taxon>Bacillati</taxon>
        <taxon>Actinomycetota</taxon>
        <taxon>Actinomycetes</taxon>
        <taxon>Micromonosporales</taxon>
        <taxon>Micromonosporaceae</taxon>
        <taxon>Rugosimonospora</taxon>
    </lineage>
</organism>
<gene>
    <name evidence="2" type="ORF">GCM10023322_46530</name>
</gene>
<keyword evidence="1" id="KW-0472">Membrane</keyword>
<evidence type="ECO:0000313" key="3">
    <source>
        <dbReference type="Proteomes" id="UP001501570"/>
    </source>
</evidence>
<protein>
    <recommendedName>
        <fullName evidence="4">DUF624 domain-containing protein</fullName>
    </recommendedName>
</protein>
<keyword evidence="3" id="KW-1185">Reference proteome</keyword>
<dbReference type="EMBL" id="BAABJQ010000014">
    <property type="protein sequence ID" value="GAA5190716.1"/>
    <property type="molecule type" value="Genomic_DNA"/>
</dbReference>
<feature type="transmembrane region" description="Helical" evidence="1">
    <location>
        <begin position="38"/>
        <end position="61"/>
    </location>
</feature>
<proteinExistence type="predicted"/>
<keyword evidence="1" id="KW-0812">Transmembrane</keyword>
<evidence type="ECO:0000313" key="2">
    <source>
        <dbReference type="EMBL" id="GAA5190716.1"/>
    </source>
</evidence>
<dbReference type="Proteomes" id="UP001501570">
    <property type="component" value="Unassembled WGS sequence"/>
</dbReference>
<dbReference type="Pfam" id="PF04854">
    <property type="entry name" value="DUF624"/>
    <property type="match status" value="1"/>
</dbReference>
<comment type="caution">
    <text evidence="2">The sequence shown here is derived from an EMBL/GenBank/DDBJ whole genome shotgun (WGS) entry which is preliminary data.</text>
</comment>
<dbReference type="InterPro" id="IPR006938">
    <property type="entry name" value="DUF624"/>
</dbReference>
<feature type="transmembrane region" description="Helical" evidence="1">
    <location>
        <begin position="121"/>
        <end position="144"/>
    </location>
</feature>
<feature type="transmembrane region" description="Helical" evidence="1">
    <location>
        <begin position="164"/>
        <end position="197"/>
    </location>
</feature>
<sequence length="228" mass="23297">MGLAGAGAGARRRARREQWIERQLENGRRAAECAAVGLLWTAFSLPVFTAGAAWLAAATVFDRWADDEEPPLVATFVAALRTQLRAGLGAQCAVGLIAAIGYFDVRVAGAAHVFGARLEMFAVALLAAFAIGLVLLASAQRAHAGGTVGDSLRGAVALVGAAPWAVPLVVLAAAVCVILVAIVPALALVLAGPLAYAVSAVHVRARSGLPLPEAGAAHTDEKGGRRRT</sequence>
<accession>A0ABP9S484</accession>
<evidence type="ECO:0000256" key="1">
    <source>
        <dbReference type="SAM" id="Phobius"/>
    </source>
</evidence>